<dbReference type="EMBL" id="DXBB01000108">
    <property type="protein sequence ID" value="HIZ73392.1"/>
    <property type="molecule type" value="Genomic_DNA"/>
</dbReference>
<dbReference type="InterPro" id="IPR050570">
    <property type="entry name" value="Cell_wall_metabolism_enzyme"/>
</dbReference>
<dbReference type="PANTHER" id="PTHR21666">
    <property type="entry name" value="PEPTIDASE-RELATED"/>
    <property type="match status" value="1"/>
</dbReference>
<feature type="domain" description="M23ase beta-sheet core" evidence="3">
    <location>
        <begin position="99"/>
        <end position="197"/>
    </location>
</feature>
<dbReference type="SUPFAM" id="SSF51261">
    <property type="entry name" value="Duplicated hybrid motif"/>
    <property type="match status" value="1"/>
</dbReference>
<proteinExistence type="predicted"/>
<evidence type="ECO:0000256" key="2">
    <source>
        <dbReference type="SAM" id="Phobius"/>
    </source>
</evidence>
<dbReference type="Gene3D" id="2.70.70.10">
    <property type="entry name" value="Glucose Permease (Domain IIA)"/>
    <property type="match status" value="1"/>
</dbReference>
<keyword evidence="2" id="KW-1133">Transmembrane helix</keyword>
<dbReference type="InterPro" id="IPR011055">
    <property type="entry name" value="Dup_hybrid_motif"/>
</dbReference>
<dbReference type="CDD" id="cd12797">
    <property type="entry name" value="M23_peptidase"/>
    <property type="match status" value="1"/>
</dbReference>
<gene>
    <name evidence="4" type="ORF">H9964_07405</name>
</gene>
<dbReference type="PANTHER" id="PTHR21666:SF270">
    <property type="entry name" value="MUREIN HYDROLASE ACTIVATOR ENVC"/>
    <property type="match status" value="1"/>
</dbReference>
<evidence type="ECO:0000313" key="4">
    <source>
        <dbReference type="EMBL" id="HIZ73392.1"/>
    </source>
</evidence>
<comment type="caution">
    <text evidence="4">The sequence shown here is derived from an EMBL/GenBank/DDBJ whole genome shotgun (WGS) entry which is preliminary data.</text>
</comment>
<feature type="transmembrane region" description="Helical" evidence="2">
    <location>
        <begin position="12"/>
        <end position="36"/>
    </location>
</feature>
<reference evidence="4" key="1">
    <citation type="journal article" date="2021" name="PeerJ">
        <title>Extensive microbial diversity within the chicken gut microbiome revealed by metagenomics and culture.</title>
        <authorList>
            <person name="Gilroy R."/>
            <person name="Ravi A."/>
            <person name="Getino M."/>
            <person name="Pursley I."/>
            <person name="Horton D.L."/>
            <person name="Alikhan N.F."/>
            <person name="Baker D."/>
            <person name="Gharbi K."/>
            <person name="Hall N."/>
            <person name="Watson M."/>
            <person name="Adriaenssens E.M."/>
            <person name="Foster-Nyarko E."/>
            <person name="Jarju S."/>
            <person name="Secka A."/>
            <person name="Antonio M."/>
            <person name="Oren A."/>
            <person name="Chaudhuri R.R."/>
            <person name="La Ragione R."/>
            <person name="Hildebrand F."/>
            <person name="Pallen M.J."/>
        </authorList>
    </citation>
    <scope>NUCLEOTIDE SEQUENCE</scope>
    <source>
        <strain evidence="4">ChiW7-2402</strain>
    </source>
</reference>
<sequence length="208" mass="22279">MNEKETSIQKKKLIYSLLAGAGVLLLAAAIALTVYFTTRGEDVLNEPPVTEQPGGDTDEPDEPDKPTGGEEVRFVLPLEGTPSEYGEVYFNETLNKIYRHKAVDFAAAEGTEVVCIADGTVTDVSLSEELGNLITVDHGDGLVSCYRFVEPQDGLKAGDKVEQGGVLGKVASPYGTEAHGGAHLHFELALDGESVDPADHLDLTYEEK</sequence>
<organism evidence="4 5">
    <name type="scientific">Candidatus Gallimonas intestinavium</name>
    <dbReference type="NCBI Taxonomy" id="2838603"/>
    <lineage>
        <taxon>Bacteria</taxon>
        <taxon>Bacillati</taxon>
        <taxon>Bacillota</taxon>
        <taxon>Clostridia</taxon>
        <taxon>Candidatus Gallimonas</taxon>
    </lineage>
</organism>
<evidence type="ECO:0000313" key="5">
    <source>
        <dbReference type="Proteomes" id="UP000824102"/>
    </source>
</evidence>
<keyword evidence="2" id="KW-0472">Membrane</keyword>
<dbReference type="InterPro" id="IPR016047">
    <property type="entry name" value="M23ase_b-sheet_dom"/>
</dbReference>
<dbReference type="Proteomes" id="UP000824102">
    <property type="component" value="Unassembled WGS sequence"/>
</dbReference>
<dbReference type="AlphaFoldDB" id="A0A9D2G6X7"/>
<keyword evidence="2" id="KW-0812">Transmembrane</keyword>
<evidence type="ECO:0000256" key="1">
    <source>
        <dbReference type="SAM" id="MobiDB-lite"/>
    </source>
</evidence>
<dbReference type="Pfam" id="PF01551">
    <property type="entry name" value="Peptidase_M23"/>
    <property type="match status" value="1"/>
</dbReference>
<accession>A0A9D2G6X7</accession>
<evidence type="ECO:0000259" key="3">
    <source>
        <dbReference type="Pfam" id="PF01551"/>
    </source>
</evidence>
<dbReference type="GO" id="GO:0004222">
    <property type="term" value="F:metalloendopeptidase activity"/>
    <property type="evidence" value="ECO:0007669"/>
    <property type="project" value="TreeGrafter"/>
</dbReference>
<reference evidence="4" key="2">
    <citation type="submission" date="2021-04" db="EMBL/GenBank/DDBJ databases">
        <authorList>
            <person name="Gilroy R."/>
        </authorList>
    </citation>
    <scope>NUCLEOTIDE SEQUENCE</scope>
    <source>
        <strain evidence="4">ChiW7-2402</strain>
    </source>
</reference>
<feature type="region of interest" description="Disordered" evidence="1">
    <location>
        <begin position="44"/>
        <end position="69"/>
    </location>
</feature>
<name>A0A9D2G6X7_9FIRM</name>
<protein>
    <submittedName>
        <fullName evidence="4">M23 family metallopeptidase</fullName>
    </submittedName>
</protein>